<sequence>MPSSNARATRSRFSSPQHTSNGTNESSKVSGNGTGNGTGTEGQAKTFMDRWLEPPVQVKASFQDAGLMRHGVVEGMAPLGTMPKAVMPKAGIFKNKASAAPPPPPEPSTNARKTPKIVLKRPSAATPTRAAPAAAIAYSVAEEDETEAEEGVHHDDDVDEQGRDGGDEDEDHEEDYEVDYEDDIPAPPPRTLSSRRSLQSRGDLDGDWAPGGGGKASTTSHKSNPSRRSLSRASAPRPGSFSLAMQPITPAATTAPSAPRSISDSRELADKVITEAVEEALTHFRYPTAWALRTLYDENCTKPDFVGMVEKVYLQTADREMLQEFARLMREKKKEGKKDNKGCYYFVPPSTNNRFTPHKPRRAPYGNLVKIDLSPVHLEKGRAAGHGEQARDRGQEKQQQQLERQREVERNDRENRERDRENRETPSRRKRRSTRHSDAGAKMSTNGTMNGKVKTESPSARRKTRNDSVSSSSSLSSARSMTPPDEFDEEEDEDVFAVPQSRASPATAAAAESSSSDPPPQPMKNRRRSNAAAKKGKHMSPAPTVPVSPTQPQHPQHQHVATTEQPYDMPAVVDSPLFPNLSNTKKGSKAAAAQNGGVHFPSKVGRIDESDPKLRLRQSARRVTTNDDAPFAVSFAREPSAPALREDLAPSPPPRQDQDEVETGGDGTLVAETPAVRLPQRTSLPSAAPARSTPAAAGTNARSTRSTRKRSYEELEEQASPTTTNFLASEVTSTAANSRAATPVLRPAKKPRTGLRVKNSATLLTFCSASPMKKKGGPSAGIPRPSGERSSPVGNGVKEPPLGSSPGSHLITKLTWRASQDDNDDYCASCGGNGELICCDGCTRSFHLTCVDPPLMHDSMPVEWFCNVCRTVRGASAHSLPIHNGPFALLLEKLDAKNSSAFRLPDDVREYFEGVRTGADGEYEEIVAVTKPGRKKKNEEEQLPDLFKLRDAEGNTVICHSCQKSASENRAIIPCSLCGLHWHLDCLDPPLANPPVLRTWRCPCHVDDLLARVPGALGPAHRFRKIKGAPVIRPAFSRGYVNNAYIDVDLEESDDDESGWKDVVTYGRTVRLPEKGIKLDFLSRARENRKGKPIPPLHTGTAPPPLHCPLDGRTLAEQQAALNLAQLGAQGVTPVGTLVDALLAQAEPSVISLMARGNAEHLNSGQQLNNMDQQSLHAMLAQMEQMTSQIKQLLQPLPATPTPPISNQKSIPASSSPQTMIMDTTNSPSVTAAHEQAAATAPSLTNSSRSIDGESEHPDNMDLDQEMATGSEAELKKAAIKKDLPPSPAATDDVSPGLLAFSNHLDENMAKERQATEEQAPLQASSPQGEAAEEAED</sequence>
<keyword evidence="1" id="KW-0479">Metal-binding</keyword>
<dbReference type="Proteomes" id="UP001303473">
    <property type="component" value="Unassembled WGS sequence"/>
</dbReference>
<proteinExistence type="predicted"/>
<feature type="compositionally biased region" description="Basic and acidic residues" evidence="5">
    <location>
        <begin position="1304"/>
        <end position="1316"/>
    </location>
</feature>
<evidence type="ECO:0000256" key="4">
    <source>
        <dbReference type="PROSITE-ProRule" id="PRU00146"/>
    </source>
</evidence>
<feature type="compositionally biased region" description="Basic residues" evidence="5">
    <location>
        <begin position="524"/>
        <end position="538"/>
    </location>
</feature>
<feature type="region of interest" description="Disordered" evidence="5">
    <location>
        <begin position="1196"/>
        <end position="1263"/>
    </location>
</feature>
<feature type="compositionally biased region" description="Low complexity" evidence="5">
    <location>
        <begin position="247"/>
        <end position="262"/>
    </location>
</feature>
<reference evidence="8" key="1">
    <citation type="journal article" date="2023" name="Mol. Phylogenet. Evol.">
        <title>Genome-scale phylogeny and comparative genomics of the fungal order Sordariales.</title>
        <authorList>
            <person name="Hensen N."/>
            <person name="Bonometti L."/>
            <person name="Westerberg I."/>
            <person name="Brannstrom I.O."/>
            <person name="Guillou S."/>
            <person name="Cros-Aarteil S."/>
            <person name="Calhoun S."/>
            <person name="Haridas S."/>
            <person name="Kuo A."/>
            <person name="Mondo S."/>
            <person name="Pangilinan J."/>
            <person name="Riley R."/>
            <person name="LaButti K."/>
            <person name="Andreopoulos B."/>
            <person name="Lipzen A."/>
            <person name="Chen C."/>
            <person name="Yan M."/>
            <person name="Daum C."/>
            <person name="Ng V."/>
            <person name="Clum A."/>
            <person name="Steindorff A."/>
            <person name="Ohm R.A."/>
            <person name="Martin F."/>
            <person name="Silar P."/>
            <person name="Natvig D.O."/>
            <person name="Lalanne C."/>
            <person name="Gautier V."/>
            <person name="Ament-Velasquez S.L."/>
            <person name="Kruys A."/>
            <person name="Hutchinson M.I."/>
            <person name="Powell A.J."/>
            <person name="Barry K."/>
            <person name="Miller A.N."/>
            <person name="Grigoriev I.V."/>
            <person name="Debuchy R."/>
            <person name="Gladieux P."/>
            <person name="Hiltunen Thoren M."/>
            <person name="Johannesson H."/>
        </authorList>
    </citation>
    <scope>NUCLEOTIDE SEQUENCE [LARGE SCALE GENOMIC DNA]</scope>
    <source>
        <strain evidence="8">CBS 340.73</strain>
    </source>
</reference>
<feature type="compositionally biased region" description="Basic and acidic residues" evidence="5">
    <location>
        <begin position="605"/>
        <end position="614"/>
    </location>
</feature>
<dbReference type="EMBL" id="MU853795">
    <property type="protein sequence ID" value="KAK3940515.1"/>
    <property type="molecule type" value="Genomic_DNA"/>
</dbReference>
<dbReference type="GO" id="GO:0008270">
    <property type="term" value="F:zinc ion binding"/>
    <property type="evidence" value="ECO:0007669"/>
    <property type="project" value="UniProtKB-KW"/>
</dbReference>
<feature type="domain" description="PHD-type" evidence="6">
    <location>
        <begin position="824"/>
        <end position="872"/>
    </location>
</feature>
<dbReference type="InterPro" id="IPR019786">
    <property type="entry name" value="Zinc_finger_PHD-type_CS"/>
</dbReference>
<feature type="region of interest" description="Disordered" evidence="5">
    <location>
        <begin position="1279"/>
        <end position="1337"/>
    </location>
</feature>
<feature type="compositionally biased region" description="Low complexity" evidence="5">
    <location>
        <begin position="682"/>
        <end position="699"/>
    </location>
</feature>
<dbReference type="SUPFAM" id="SSF57903">
    <property type="entry name" value="FYVE/PHD zinc finger"/>
    <property type="match status" value="2"/>
</dbReference>
<feature type="compositionally biased region" description="Low complexity" evidence="5">
    <location>
        <begin position="1232"/>
        <end position="1241"/>
    </location>
</feature>
<feature type="compositionally biased region" description="Acidic residues" evidence="5">
    <location>
        <begin position="485"/>
        <end position="495"/>
    </location>
</feature>
<feature type="compositionally biased region" description="Low complexity" evidence="5">
    <location>
        <begin position="540"/>
        <end position="563"/>
    </location>
</feature>
<evidence type="ECO:0000313" key="8">
    <source>
        <dbReference type="Proteomes" id="UP001303473"/>
    </source>
</evidence>
<dbReference type="Gene3D" id="3.30.40.10">
    <property type="entry name" value="Zinc/RING finger domain, C3HC4 (zinc finger)"/>
    <property type="match status" value="1"/>
</dbReference>
<evidence type="ECO:0000256" key="3">
    <source>
        <dbReference type="ARBA" id="ARBA00022833"/>
    </source>
</evidence>
<keyword evidence="8" id="KW-1185">Reference proteome</keyword>
<keyword evidence="3" id="KW-0862">Zinc</keyword>
<evidence type="ECO:0000256" key="1">
    <source>
        <dbReference type="ARBA" id="ARBA00022723"/>
    </source>
</evidence>
<accession>A0AAN6N800</accession>
<dbReference type="GO" id="GO:0006357">
    <property type="term" value="P:regulation of transcription by RNA polymerase II"/>
    <property type="evidence" value="ECO:0007669"/>
    <property type="project" value="TreeGrafter"/>
</dbReference>
<dbReference type="SMART" id="SM00249">
    <property type="entry name" value="PHD"/>
    <property type="match status" value="2"/>
</dbReference>
<evidence type="ECO:0000256" key="5">
    <source>
        <dbReference type="SAM" id="MobiDB-lite"/>
    </source>
</evidence>
<feature type="region of interest" description="Disordered" evidence="5">
    <location>
        <begin position="769"/>
        <end position="809"/>
    </location>
</feature>
<feature type="compositionally biased region" description="Acidic residues" evidence="5">
    <location>
        <begin position="166"/>
        <end position="184"/>
    </location>
</feature>
<dbReference type="CDD" id="cd15534">
    <property type="entry name" value="PHD2_PHF12_Rco1"/>
    <property type="match status" value="1"/>
</dbReference>
<name>A0AAN6N800_9PEZI</name>
<feature type="compositionally biased region" description="Basic and acidic residues" evidence="5">
    <location>
        <begin position="403"/>
        <end position="427"/>
    </location>
</feature>
<feature type="region of interest" description="Disordered" evidence="5">
    <location>
        <begin position="338"/>
        <end position="366"/>
    </location>
</feature>
<feature type="compositionally biased region" description="Basic and acidic residues" evidence="5">
    <location>
        <begin position="150"/>
        <end position="165"/>
    </location>
</feature>
<evidence type="ECO:0000313" key="7">
    <source>
        <dbReference type="EMBL" id="KAK3940515.1"/>
    </source>
</evidence>
<feature type="compositionally biased region" description="Basic and acidic residues" evidence="5">
    <location>
        <begin position="1251"/>
        <end position="1260"/>
    </location>
</feature>
<feature type="compositionally biased region" description="Low complexity" evidence="5">
    <location>
        <begin position="499"/>
        <end position="516"/>
    </location>
</feature>
<feature type="compositionally biased region" description="Low complexity" evidence="5">
    <location>
        <begin position="191"/>
        <end position="201"/>
    </location>
</feature>
<feature type="compositionally biased region" description="Polar residues" evidence="5">
    <location>
        <begin position="1"/>
        <end position="30"/>
    </location>
</feature>
<protein>
    <submittedName>
        <fullName evidence="7">Transcriptional regulatory protein RCO1</fullName>
    </submittedName>
</protein>
<feature type="compositionally biased region" description="Polar residues" evidence="5">
    <location>
        <begin position="1205"/>
        <end position="1230"/>
    </location>
</feature>
<dbReference type="InterPro" id="IPR052819">
    <property type="entry name" value="Chromatin_regulatory_protein"/>
</dbReference>
<dbReference type="CDD" id="cd15535">
    <property type="entry name" value="PHD1_Rco1"/>
    <property type="match status" value="1"/>
</dbReference>
<feature type="compositionally biased region" description="Low complexity" evidence="5">
    <location>
        <begin position="468"/>
        <end position="480"/>
    </location>
</feature>
<dbReference type="GO" id="GO:0032221">
    <property type="term" value="C:Rpd3S complex"/>
    <property type="evidence" value="ECO:0007669"/>
    <property type="project" value="TreeGrafter"/>
</dbReference>
<comment type="caution">
    <text evidence="7">The sequence shown here is derived from an EMBL/GenBank/DDBJ whole genome shotgun (WGS) entry which is preliminary data.</text>
</comment>
<dbReference type="Gene3D" id="2.30.30.1150">
    <property type="match status" value="1"/>
</dbReference>
<feature type="region of interest" description="Disordered" evidence="5">
    <location>
        <begin position="381"/>
        <end position="723"/>
    </location>
</feature>
<organism evidence="7 8">
    <name type="scientific">Diplogelasinospora grovesii</name>
    <dbReference type="NCBI Taxonomy" id="303347"/>
    <lineage>
        <taxon>Eukaryota</taxon>
        <taxon>Fungi</taxon>
        <taxon>Dikarya</taxon>
        <taxon>Ascomycota</taxon>
        <taxon>Pezizomycotina</taxon>
        <taxon>Sordariomycetes</taxon>
        <taxon>Sordariomycetidae</taxon>
        <taxon>Sordariales</taxon>
        <taxon>Diplogelasinosporaceae</taxon>
        <taxon>Diplogelasinospora</taxon>
    </lineage>
</organism>
<dbReference type="PROSITE" id="PS01359">
    <property type="entry name" value="ZF_PHD_1"/>
    <property type="match status" value="1"/>
</dbReference>
<dbReference type="InterPro" id="IPR013083">
    <property type="entry name" value="Znf_RING/FYVE/PHD"/>
</dbReference>
<keyword evidence="2 4" id="KW-0863">Zinc-finger</keyword>
<evidence type="ECO:0000259" key="6">
    <source>
        <dbReference type="PROSITE" id="PS50016"/>
    </source>
</evidence>
<feature type="region of interest" description="Disordered" evidence="5">
    <location>
        <begin position="93"/>
        <end position="263"/>
    </location>
</feature>
<feature type="region of interest" description="Disordered" evidence="5">
    <location>
        <begin position="1"/>
        <end position="52"/>
    </location>
</feature>
<dbReference type="InterPro" id="IPR019787">
    <property type="entry name" value="Znf_PHD-finger"/>
</dbReference>
<dbReference type="InterPro" id="IPR011011">
    <property type="entry name" value="Znf_FYVE_PHD"/>
</dbReference>
<evidence type="ECO:0000256" key="2">
    <source>
        <dbReference type="ARBA" id="ARBA00022771"/>
    </source>
</evidence>
<feature type="compositionally biased region" description="Low complexity" evidence="5">
    <location>
        <begin position="226"/>
        <end position="238"/>
    </location>
</feature>
<gene>
    <name evidence="7" type="ORF">QBC46DRAFT_408179</name>
</gene>
<dbReference type="InterPro" id="IPR001965">
    <property type="entry name" value="Znf_PHD"/>
</dbReference>
<dbReference type="PANTHER" id="PTHR47636">
    <property type="entry name" value="TRANSCRIPTIONAL REGULATORY PROTEIN RCO1"/>
    <property type="match status" value="1"/>
</dbReference>
<dbReference type="PROSITE" id="PS50016">
    <property type="entry name" value="ZF_PHD_2"/>
    <property type="match status" value="1"/>
</dbReference>
<dbReference type="PANTHER" id="PTHR47636:SF1">
    <property type="entry name" value="TRANSCRIPTIONAL REGULATORY PROTEIN RCO1"/>
    <property type="match status" value="1"/>
</dbReference>
<feature type="compositionally biased region" description="Low complexity" evidence="5">
    <location>
        <begin position="124"/>
        <end position="137"/>
    </location>
</feature>
<dbReference type="Pfam" id="PF00628">
    <property type="entry name" value="PHD"/>
    <property type="match status" value="1"/>
</dbReference>